<evidence type="ECO:0000313" key="8">
    <source>
        <dbReference type="Proteomes" id="UP000068243"/>
    </source>
</evidence>
<organism evidence="7 8">
    <name type="scientific">Aspergillus niger</name>
    <dbReference type="NCBI Taxonomy" id="5061"/>
    <lineage>
        <taxon>Eukaryota</taxon>
        <taxon>Fungi</taxon>
        <taxon>Dikarya</taxon>
        <taxon>Ascomycota</taxon>
        <taxon>Pezizomycotina</taxon>
        <taxon>Eurotiomycetes</taxon>
        <taxon>Eurotiomycetidae</taxon>
        <taxon>Eurotiales</taxon>
        <taxon>Aspergillaceae</taxon>
        <taxon>Aspergillus</taxon>
        <taxon>Aspergillus subgen. Circumdati</taxon>
    </lineage>
</organism>
<keyword evidence="4" id="KW-0804">Transcription</keyword>
<evidence type="ECO:0000256" key="2">
    <source>
        <dbReference type="ARBA" id="ARBA00023015"/>
    </source>
</evidence>
<dbReference type="PANTHER" id="PTHR11559">
    <property type="entry name" value="CARBOXYLESTERASE"/>
    <property type="match status" value="1"/>
</dbReference>
<feature type="domain" description="Zn(2)-C6 fungal-type" evidence="6">
    <location>
        <begin position="12"/>
        <end position="44"/>
    </location>
</feature>
<evidence type="ECO:0000256" key="5">
    <source>
        <dbReference type="ARBA" id="ARBA00023242"/>
    </source>
</evidence>
<accession>A0A100IPU8</accession>
<dbReference type="VEuPathDB" id="FungiDB:ASPNIDRAFT2_1097836"/>
<dbReference type="OrthoDB" id="4898680at2759"/>
<keyword evidence="1" id="KW-0479">Metal-binding</keyword>
<dbReference type="VEuPathDB" id="FungiDB:ATCC64974_96850"/>
<dbReference type="Pfam" id="PF00135">
    <property type="entry name" value="COesterase"/>
    <property type="match status" value="1"/>
</dbReference>
<dbReference type="CDD" id="cd12148">
    <property type="entry name" value="fungal_TF_MHR"/>
    <property type="match status" value="1"/>
</dbReference>
<evidence type="ECO:0000313" key="7">
    <source>
        <dbReference type="EMBL" id="GAQ45122.1"/>
    </source>
</evidence>
<evidence type="ECO:0000259" key="6">
    <source>
        <dbReference type="PROSITE" id="PS50048"/>
    </source>
</evidence>
<dbReference type="PROSITE" id="PS50048">
    <property type="entry name" value="ZN2_CY6_FUNGAL_2"/>
    <property type="match status" value="1"/>
</dbReference>
<dbReference type="SMART" id="SM00906">
    <property type="entry name" value="Fungal_trans"/>
    <property type="match status" value="1"/>
</dbReference>
<name>A0A100IPU8_ASPNG</name>
<keyword evidence="3" id="KW-0238">DNA-binding</keyword>
<dbReference type="GO" id="GO:0000981">
    <property type="term" value="F:DNA-binding transcription factor activity, RNA polymerase II-specific"/>
    <property type="evidence" value="ECO:0007669"/>
    <property type="project" value="InterPro"/>
</dbReference>
<dbReference type="VEuPathDB" id="FungiDB:ASPNIDRAFT2_1189226"/>
<dbReference type="CDD" id="cd00067">
    <property type="entry name" value="GAL4"/>
    <property type="match status" value="1"/>
</dbReference>
<dbReference type="Gene3D" id="4.10.240.10">
    <property type="entry name" value="Zn(2)-C6 fungal-type DNA-binding domain"/>
    <property type="match status" value="1"/>
</dbReference>
<dbReference type="InterPro" id="IPR002018">
    <property type="entry name" value="CarbesteraseB"/>
</dbReference>
<dbReference type="VEuPathDB" id="FungiDB:M747DRAFT_353264"/>
<evidence type="ECO:0000256" key="3">
    <source>
        <dbReference type="ARBA" id="ARBA00023125"/>
    </source>
</evidence>
<dbReference type="SUPFAM" id="SSF53474">
    <property type="entry name" value="alpha/beta-Hydrolases"/>
    <property type="match status" value="1"/>
</dbReference>
<dbReference type="VEuPathDB" id="FungiDB:ATCC64974_96840"/>
<evidence type="ECO:0000256" key="1">
    <source>
        <dbReference type="ARBA" id="ARBA00022723"/>
    </source>
</evidence>
<dbReference type="EMBL" id="BCMY01000015">
    <property type="protein sequence ID" value="GAQ45122.1"/>
    <property type="molecule type" value="Genomic_DNA"/>
</dbReference>
<keyword evidence="2" id="KW-0805">Transcription regulation</keyword>
<dbReference type="Gene3D" id="3.40.50.1820">
    <property type="entry name" value="alpha/beta hydrolase"/>
    <property type="match status" value="2"/>
</dbReference>
<dbReference type="Pfam" id="PF00172">
    <property type="entry name" value="Zn_clus"/>
    <property type="match status" value="1"/>
</dbReference>
<dbReference type="VEuPathDB" id="FungiDB:M747DRAFT_332204"/>
<dbReference type="Proteomes" id="UP000068243">
    <property type="component" value="Unassembled WGS sequence"/>
</dbReference>
<dbReference type="InterPro" id="IPR001138">
    <property type="entry name" value="Zn2Cys6_DnaBD"/>
</dbReference>
<dbReference type="SMART" id="SM00066">
    <property type="entry name" value="GAL4"/>
    <property type="match status" value="1"/>
</dbReference>
<protein>
    <submittedName>
        <fullName evidence="7">Chromatin structure remodeling complex protein RSC3</fullName>
    </submittedName>
</protein>
<dbReference type="InterPro" id="IPR029058">
    <property type="entry name" value="AB_hydrolase_fold"/>
</dbReference>
<comment type="caution">
    <text evidence="7">The sequence shown here is derived from an EMBL/GenBank/DDBJ whole genome shotgun (WGS) entry which is preliminary data.</text>
</comment>
<gene>
    <name evidence="7" type="ORF">ABL_07783</name>
</gene>
<proteinExistence type="predicted"/>
<reference evidence="8" key="1">
    <citation type="journal article" date="2016" name="Genome Announc.">
        <title>Draft genome sequence of Aspergillus niger strain An76.</title>
        <authorList>
            <person name="Gong W."/>
            <person name="Cheng Z."/>
            <person name="Zhang H."/>
            <person name="Liu L."/>
            <person name="Gao P."/>
            <person name="Wang L."/>
        </authorList>
    </citation>
    <scope>NUCLEOTIDE SEQUENCE [LARGE SCALE GENOMIC DNA]</scope>
    <source>
        <strain evidence="8">An76</strain>
    </source>
</reference>
<dbReference type="GO" id="GO:0003677">
    <property type="term" value="F:DNA binding"/>
    <property type="evidence" value="ECO:0007669"/>
    <property type="project" value="UniProtKB-KW"/>
</dbReference>
<dbReference type="GO" id="GO:0006351">
    <property type="term" value="P:DNA-templated transcription"/>
    <property type="evidence" value="ECO:0007669"/>
    <property type="project" value="InterPro"/>
</dbReference>
<dbReference type="AlphaFoldDB" id="A0A100IPU8"/>
<dbReference type="InterPro" id="IPR007219">
    <property type="entry name" value="XnlR_reg_dom"/>
</dbReference>
<dbReference type="GO" id="GO:0008270">
    <property type="term" value="F:zinc ion binding"/>
    <property type="evidence" value="ECO:0007669"/>
    <property type="project" value="InterPro"/>
</dbReference>
<dbReference type="VEuPathDB" id="FungiDB:An06g00340"/>
<keyword evidence="5" id="KW-0539">Nucleus</keyword>
<dbReference type="PROSITE" id="PS00463">
    <property type="entry name" value="ZN2_CY6_FUNGAL_1"/>
    <property type="match status" value="1"/>
</dbReference>
<sequence length="1208" mass="131929">MSAPRRNGQLSSCEPCRKSKLRCDHSAPTCNRCVRRGKSDLCVYHPAPLTKPRELSRPLKATKIATKEQTLVPAKTLTWDSLGASSPVSVLGSAAFPNSSKLPFSGSGFLGPTSYSGAFSNSELDVVDFPSSTKSTPIDPQQVARGAQVLFLLEHLPLYAEISEKRFAVSTGWVFGIELMDQLFKVLGEVYRNAIQGSGNKYARLLDLSRAFFKNTSTPIVTHESMSLAEYFSLASPRWEILSLLFAFVGTATYQIPPHGLGLEHQDEITSKEGLRQICMQASQTCLQFCNHLGTLSDPLSWAMLQHAIYLSHMHGSSDHRTWQMLGDITTTVFALGLHQPDTDTTAPFFLKETRKRTMVGAYAFDKELATFLGRPPRICWRYCNIQYPLDMSHEEIVAEPAIRDAAIARLDPEGWNIDGRIDKGANARAGLAASIDKENALEISLSNRLDGLEEKVQNACKKSDELRRSLPACLQWTEDKTDPQVASYHVEFLYHEFLLLQTLYKRVGKGIDALANKALEIISTLLHMVSLETRSGRVHPSVILDLCYIGLPAAGTLCTELLRRSQPQTSVATASSHIPFPRSDIIQKLSVFVAQLKTFSRQQEGNYEICIKGQRIISQALDRVLSPAPVGVVASSDISLDTEAPGGDIGDNDFMAFLETFDWEQEMRLFADIFTGTGGRTSETSGPPSPTPSIKVMNAPSTTIIGADRNNGMVARNHHAWRALTALEHLGPRVGIKTFSPSAFKKDEDSILLHITYNPSFPTVSANMRINERSTRGLSVLSLLAPASATLYDQAIQLAQGKVQGAAAFNESSAPSYISNWKDIAVWKGIPYAATTGGENRWKPPQGAPSWNGTLKATAFGPSCPSSSAGDGVSEDCLSINIWSPATSTDAKLPVMLWSYAAGGESSQSTYDGAGMAAKDVIFVSYNYRTGPLGWLTLHELAEETGATGNYGLLDQIEALKWVYENIAAFGGDPESITVAGMIKGAIAESGLKDPYDPDLWGYGSEYRNMTWADAFSKTYAESLNATSVADLRSMDLETVLSGAGVSDFTGFDPVLNYHAIPNKYIVSLDEGAPNDVPILVGNNKDEDGINLSTTYTITEYKSEINSTYGPYTAELLALHPAKNTTQATAAYNSILQVSYTLNNLYAQTTSSYTDTDYKVADIMSSYWANFVKTQNPNKGDSYNNSSLLYWGPNVPAQQNTFELGSL</sequence>
<dbReference type="SUPFAM" id="SSF57701">
    <property type="entry name" value="Zn2/Cys6 DNA-binding domain"/>
    <property type="match status" value="1"/>
</dbReference>
<dbReference type="GO" id="GO:0009893">
    <property type="term" value="P:positive regulation of metabolic process"/>
    <property type="evidence" value="ECO:0007669"/>
    <property type="project" value="UniProtKB-ARBA"/>
</dbReference>
<evidence type="ECO:0000256" key="4">
    <source>
        <dbReference type="ARBA" id="ARBA00023163"/>
    </source>
</evidence>
<dbReference type="VEuPathDB" id="FungiDB:An06g00330"/>
<dbReference type="InterPro" id="IPR036864">
    <property type="entry name" value="Zn2-C6_fun-type_DNA-bd_sf"/>
</dbReference>
<dbReference type="InterPro" id="IPR050309">
    <property type="entry name" value="Type-B_Carboxylest/Lipase"/>
</dbReference>